<proteinExistence type="inferred from homology"/>
<dbReference type="CDD" id="cd05233">
    <property type="entry name" value="SDR_c"/>
    <property type="match status" value="1"/>
</dbReference>
<dbReference type="Proteomes" id="UP000606194">
    <property type="component" value="Unassembled WGS sequence"/>
</dbReference>
<dbReference type="InterPro" id="IPR002347">
    <property type="entry name" value="SDR_fam"/>
</dbReference>
<organism evidence="5 6">
    <name type="scientific">Streptomyces humidus</name>
    <dbReference type="NCBI Taxonomy" id="52259"/>
    <lineage>
        <taxon>Bacteria</taxon>
        <taxon>Bacillati</taxon>
        <taxon>Actinomycetota</taxon>
        <taxon>Actinomycetes</taxon>
        <taxon>Kitasatosporales</taxon>
        <taxon>Streptomycetaceae</taxon>
        <taxon>Streptomyces</taxon>
    </lineage>
</organism>
<dbReference type="PANTHER" id="PTHR44196">
    <property type="entry name" value="DEHYDROGENASE/REDUCTASE SDR FAMILY MEMBER 7B"/>
    <property type="match status" value="1"/>
</dbReference>
<sequence>MREVSENSRVLLVTGAASGIGAAIAQLAVARGHRVMLSDVNEQAVQARALSLGGRAAGCVLDIRDPAAWVKAFDATQAAFGAVDVLVNNAGITHTGHARDLGPQQHRDILEVNLLGAITGTCTAIERMTAQGRGHIITVCSMTSFLPLPGYATYCGSKHGLRAFHHSVALEERDGPLDFTIIHPPSTRTDMLEQELADPACAISFAEKSYAPGEIAKTVVDAIVSKPVEVVFPPLGGRVQRIAGVFPRLMRWVIPLAEAKGRRQRERIIAPTGRHRSDAARPSDGSTV</sequence>
<evidence type="ECO:0000313" key="5">
    <source>
        <dbReference type="EMBL" id="GGS30831.1"/>
    </source>
</evidence>
<dbReference type="SUPFAM" id="SSF51735">
    <property type="entry name" value="NAD(P)-binding Rossmann-fold domains"/>
    <property type="match status" value="1"/>
</dbReference>
<dbReference type="GO" id="GO:0016020">
    <property type="term" value="C:membrane"/>
    <property type="evidence" value="ECO:0007669"/>
    <property type="project" value="TreeGrafter"/>
</dbReference>
<feature type="region of interest" description="Disordered" evidence="4">
    <location>
        <begin position="265"/>
        <end position="288"/>
    </location>
</feature>
<comment type="caution">
    <text evidence="5">The sequence shown here is derived from an EMBL/GenBank/DDBJ whole genome shotgun (WGS) entry which is preliminary data.</text>
</comment>
<dbReference type="Gene3D" id="3.40.50.720">
    <property type="entry name" value="NAD(P)-binding Rossmann-like Domain"/>
    <property type="match status" value="1"/>
</dbReference>
<protein>
    <submittedName>
        <fullName evidence="5">Short-chain dehydrogenase/reductase</fullName>
    </submittedName>
</protein>
<comment type="similarity">
    <text evidence="1 3">Belongs to the short-chain dehydrogenases/reductases (SDR) family.</text>
</comment>
<evidence type="ECO:0000256" key="4">
    <source>
        <dbReference type="SAM" id="MobiDB-lite"/>
    </source>
</evidence>
<gene>
    <name evidence="5" type="ORF">GCM10010269_81750</name>
</gene>
<dbReference type="PRINTS" id="PR00080">
    <property type="entry name" value="SDRFAMILY"/>
</dbReference>
<evidence type="ECO:0000313" key="6">
    <source>
        <dbReference type="Proteomes" id="UP000606194"/>
    </source>
</evidence>
<dbReference type="PANTHER" id="PTHR44196:SF1">
    <property type="entry name" value="DEHYDROGENASE_REDUCTASE SDR FAMILY MEMBER 7B"/>
    <property type="match status" value="1"/>
</dbReference>
<evidence type="ECO:0000256" key="1">
    <source>
        <dbReference type="ARBA" id="ARBA00006484"/>
    </source>
</evidence>
<keyword evidence="2" id="KW-0560">Oxidoreductase</keyword>
<dbReference type="RefSeq" id="WP_190154389.1">
    <property type="nucleotide sequence ID" value="NZ_BMTL01000068.1"/>
</dbReference>
<dbReference type="EMBL" id="BMTL01000068">
    <property type="protein sequence ID" value="GGS30831.1"/>
    <property type="molecule type" value="Genomic_DNA"/>
</dbReference>
<dbReference type="AlphaFoldDB" id="A0A918GDX7"/>
<dbReference type="Pfam" id="PF00106">
    <property type="entry name" value="adh_short"/>
    <property type="match status" value="1"/>
</dbReference>
<dbReference type="InterPro" id="IPR020904">
    <property type="entry name" value="Sc_DH/Rdtase_CS"/>
</dbReference>
<reference evidence="5" key="1">
    <citation type="journal article" date="2014" name="Int. J. Syst. Evol. Microbiol.">
        <title>Complete genome sequence of Corynebacterium casei LMG S-19264T (=DSM 44701T), isolated from a smear-ripened cheese.</title>
        <authorList>
            <consortium name="US DOE Joint Genome Institute (JGI-PGF)"/>
            <person name="Walter F."/>
            <person name="Albersmeier A."/>
            <person name="Kalinowski J."/>
            <person name="Ruckert C."/>
        </authorList>
    </citation>
    <scope>NUCLEOTIDE SEQUENCE</scope>
    <source>
        <strain evidence="5">JCM 4386</strain>
    </source>
</reference>
<evidence type="ECO:0000256" key="2">
    <source>
        <dbReference type="ARBA" id="ARBA00023002"/>
    </source>
</evidence>
<dbReference type="GO" id="GO:0016491">
    <property type="term" value="F:oxidoreductase activity"/>
    <property type="evidence" value="ECO:0007669"/>
    <property type="project" value="UniProtKB-KW"/>
</dbReference>
<dbReference type="PRINTS" id="PR00081">
    <property type="entry name" value="GDHRDH"/>
</dbReference>
<dbReference type="PROSITE" id="PS00061">
    <property type="entry name" value="ADH_SHORT"/>
    <property type="match status" value="1"/>
</dbReference>
<dbReference type="InterPro" id="IPR036291">
    <property type="entry name" value="NAD(P)-bd_dom_sf"/>
</dbReference>
<reference evidence="5" key="2">
    <citation type="submission" date="2020-09" db="EMBL/GenBank/DDBJ databases">
        <authorList>
            <person name="Sun Q."/>
            <person name="Ohkuma M."/>
        </authorList>
    </citation>
    <scope>NUCLEOTIDE SEQUENCE</scope>
    <source>
        <strain evidence="5">JCM 4386</strain>
    </source>
</reference>
<evidence type="ECO:0000256" key="3">
    <source>
        <dbReference type="RuleBase" id="RU000363"/>
    </source>
</evidence>
<name>A0A918GDX7_9ACTN</name>
<accession>A0A918GDX7</accession>
<keyword evidence="6" id="KW-1185">Reference proteome</keyword>